<reference evidence="1" key="1">
    <citation type="journal article" date="2018" name="Genome Biol.">
        <title>SKESA: strategic k-mer extension for scrupulous assemblies.</title>
        <authorList>
            <person name="Souvorov A."/>
            <person name="Agarwala R."/>
            <person name="Lipman D.J."/>
        </authorList>
    </citation>
    <scope>NUCLEOTIDE SEQUENCE</scope>
    <source>
        <strain evidence="1">BCW_3452</strain>
    </source>
</reference>
<organism evidence="1 2">
    <name type="scientific">Vibrio vulnificus</name>
    <dbReference type="NCBI Taxonomy" id="672"/>
    <lineage>
        <taxon>Bacteria</taxon>
        <taxon>Pseudomonadati</taxon>
        <taxon>Pseudomonadota</taxon>
        <taxon>Gammaproteobacteria</taxon>
        <taxon>Vibrionales</taxon>
        <taxon>Vibrionaceae</taxon>
        <taxon>Vibrio</taxon>
    </lineage>
</organism>
<evidence type="ECO:0000313" key="1">
    <source>
        <dbReference type="EMBL" id="HAS8542130.1"/>
    </source>
</evidence>
<comment type="caution">
    <text evidence="1">The sequence shown here is derived from an EMBL/GenBank/DDBJ whole genome shotgun (WGS) entry which is preliminary data.</text>
</comment>
<protein>
    <submittedName>
        <fullName evidence="1">Uncharacterized protein</fullName>
    </submittedName>
</protein>
<accession>A0A8H9N3H6</accession>
<gene>
    <name evidence="1" type="ORF">I7730_20275</name>
</gene>
<proteinExistence type="predicted"/>
<dbReference type="AlphaFoldDB" id="A0A8H9N3H6"/>
<reference evidence="1" key="2">
    <citation type="submission" date="2019-01" db="EMBL/GenBank/DDBJ databases">
        <authorList>
            <consortium name="NCBI Pathogen Detection Project"/>
        </authorList>
    </citation>
    <scope>NUCLEOTIDE SEQUENCE</scope>
    <source>
        <strain evidence="1">BCW_3452</strain>
    </source>
</reference>
<name>A0A8H9N3H6_VIBVL</name>
<dbReference type="EMBL" id="DACRBY010000031">
    <property type="protein sequence ID" value="HAS8542130.1"/>
    <property type="molecule type" value="Genomic_DNA"/>
</dbReference>
<dbReference type="Proteomes" id="UP000863257">
    <property type="component" value="Unassembled WGS sequence"/>
</dbReference>
<sequence length="209" mass="24085">MDTIQRYEFEFIADDLNLIARDDDLTKLKQLLVELSLEADSSARASRAGQFRGAAYCTDANDLPFYEVFYDTPYPYLGCFQVFYDWIVSETDPSQVNYKLSNPELVLPCILPFPANNMISKEFVWELYDTAATTLCDQVIRIENLDIHPAIQNKGVFKLLVAKLLEKYSYVLITAVINKKWAERLKPKALETYDEIRGSCFLLDKSFLD</sequence>
<evidence type="ECO:0000313" key="2">
    <source>
        <dbReference type="Proteomes" id="UP000863257"/>
    </source>
</evidence>